<accession>A0A7D8UWW0</accession>
<dbReference type="OrthoDB" id="686384at2759"/>
<dbReference type="Proteomes" id="UP000481288">
    <property type="component" value="Unassembled WGS sequence"/>
</dbReference>
<evidence type="ECO:0000313" key="3">
    <source>
        <dbReference type="Proteomes" id="UP000481288"/>
    </source>
</evidence>
<name>A0A7D8UWW0_9HELO</name>
<dbReference type="EMBL" id="QGMG01000964">
    <property type="protein sequence ID" value="TVY50923.1"/>
    <property type="molecule type" value="Genomic_DNA"/>
</dbReference>
<evidence type="ECO:0000313" key="2">
    <source>
        <dbReference type="EMBL" id="TVY50923.1"/>
    </source>
</evidence>
<protein>
    <submittedName>
        <fullName evidence="2">Uncharacterized protein</fullName>
    </submittedName>
</protein>
<comment type="caution">
    <text evidence="2">The sequence shown here is derived from an EMBL/GenBank/DDBJ whole genome shotgun (WGS) entry which is preliminary data.</text>
</comment>
<proteinExistence type="predicted"/>
<dbReference type="AlphaFoldDB" id="A0A7D8UWW0"/>
<feature type="region of interest" description="Disordered" evidence="1">
    <location>
        <begin position="1"/>
        <end position="28"/>
    </location>
</feature>
<reference evidence="2 3" key="1">
    <citation type="submission" date="2018-05" db="EMBL/GenBank/DDBJ databases">
        <title>Whole genome sequencing for identification of molecular markers to develop diagnostic detection tools for the regulated plant pathogen Lachnellula willkommii.</title>
        <authorList>
            <person name="Giroux E."/>
            <person name="Bilodeau G."/>
        </authorList>
    </citation>
    <scope>NUCLEOTIDE SEQUENCE [LARGE SCALE GENOMIC DNA]</scope>
    <source>
        <strain evidence="2 3">CBS 625.97</strain>
    </source>
</reference>
<organism evidence="2 3">
    <name type="scientific">Lachnellula cervina</name>
    <dbReference type="NCBI Taxonomy" id="1316786"/>
    <lineage>
        <taxon>Eukaryota</taxon>
        <taxon>Fungi</taxon>
        <taxon>Dikarya</taxon>
        <taxon>Ascomycota</taxon>
        <taxon>Pezizomycotina</taxon>
        <taxon>Leotiomycetes</taxon>
        <taxon>Helotiales</taxon>
        <taxon>Lachnaceae</taxon>
        <taxon>Lachnellula</taxon>
    </lineage>
</organism>
<sequence length="134" mass="14711">MANINSYRSGKLDKADEAEVPAPGEYSDDSDHRDIVYSQLLKIALRFYQLLLFQSVNMQRPENPSAPVTCKVSEKSPAKVAHVNMMTDTIIANMPPEGLRTVLRGLLGVDPKVTLKLNALATEYLAATRPAVTP</sequence>
<evidence type="ECO:0000256" key="1">
    <source>
        <dbReference type="SAM" id="MobiDB-lite"/>
    </source>
</evidence>
<keyword evidence="3" id="KW-1185">Reference proteome</keyword>
<gene>
    <name evidence="2" type="ORF">LCER1_G006850</name>
</gene>